<name>A0A1M5FAV6_9BACT</name>
<feature type="transmembrane region" description="Helical" evidence="7">
    <location>
        <begin position="87"/>
        <end position="115"/>
    </location>
</feature>
<dbReference type="Proteomes" id="UP000184048">
    <property type="component" value="Unassembled WGS sequence"/>
</dbReference>
<feature type="transmembrane region" description="Helical" evidence="7">
    <location>
        <begin position="154"/>
        <end position="173"/>
    </location>
</feature>
<evidence type="ECO:0000256" key="5">
    <source>
        <dbReference type="ARBA" id="ARBA00022989"/>
    </source>
</evidence>
<dbReference type="EMBL" id="FQUU01000022">
    <property type="protein sequence ID" value="SHF88685.1"/>
    <property type="molecule type" value="Genomic_DNA"/>
</dbReference>
<proteinExistence type="inferred from homology"/>
<evidence type="ECO:0000256" key="6">
    <source>
        <dbReference type="ARBA" id="ARBA00023136"/>
    </source>
</evidence>
<feature type="domain" description="Peptidase S54 rhomboid" evidence="8">
    <location>
        <begin position="89"/>
        <end position="239"/>
    </location>
</feature>
<evidence type="ECO:0000256" key="2">
    <source>
        <dbReference type="ARBA" id="ARBA00009045"/>
    </source>
</evidence>
<sequence>MLLPIGDDNRDRQITPLVNYLLIILNIIVFVFLQNWGNNMHFTYAYSVVPGEILSGRDIITGTTILMDPVTHQRFEMPGLQHTDIPVYLTLLTSMFMHGGIAHIAGNMLFLWIFGDNLENDMGHFNYLLFYLLCGVIAGMSHVLFSAYLGHNLLMPSLGASGAISGVMGGYILQHPGRRVHVWILFGIFSVPAFIAVGIWFLFQLINSMGALGEETGGVAYAAHIGGFIAGLFLVKLFVKKKPVLINKRKAFW</sequence>
<keyword evidence="9" id="KW-0645">Protease</keyword>
<dbReference type="OrthoDB" id="9778341at2"/>
<protein>
    <submittedName>
        <fullName evidence="9">Membrane associated serine protease, rhomboid family</fullName>
    </submittedName>
</protein>
<reference evidence="9 10" key="1">
    <citation type="submission" date="2016-11" db="EMBL/GenBank/DDBJ databases">
        <authorList>
            <person name="Jaros S."/>
            <person name="Januszkiewicz K."/>
            <person name="Wedrychowicz H."/>
        </authorList>
    </citation>
    <scope>NUCLEOTIDE SEQUENCE [LARGE SCALE GENOMIC DNA]</scope>
    <source>
        <strain evidence="9 10">DSM 18119</strain>
    </source>
</reference>
<dbReference type="Pfam" id="PF01694">
    <property type="entry name" value="Rhomboid"/>
    <property type="match status" value="1"/>
</dbReference>
<dbReference type="GO" id="GO:0004252">
    <property type="term" value="F:serine-type endopeptidase activity"/>
    <property type="evidence" value="ECO:0007669"/>
    <property type="project" value="InterPro"/>
</dbReference>
<evidence type="ECO:0000256" key="3">
    <source>
        <dbReference type="ARBA" id="ARBA00022692"/>
    </source>
</evidence>
<keyword evidence="5 7" id="KW-1133">Transmembrane helix</keyword>
<dbReference type="GO" id="GO:0016020">
    <property type="term" value="C:membrane"/>
    <property type="evidence" value="ECO:0007669"/>
    <property type="project" value="UniProtKB-SubCell"/>
</dbReference>
<comment type="subcellular location">
    <subcellularLocation>
        <location evidence="1">Membrane</location>
        <topology evidence="1">Multi-pass membrane protein</topology>
    </subcellularLocation>
</comment>
<keyword evidence="10" id="KW-1185">Reference proteome</keyword>
<evidence type="ECO:0000256" key="1">
    <source>
        <dbReference type="ARBA" id="ARBA00004141"/>
    </source>
</evidence>
<dbReference type="InterPro" id="IPR035952">
    <property type="entry name" value="Rhomboid-like_sf"/>
</dbReference>
<dbReference type="STRING" id="1121884.SAMN02745131_03768"/>
<keyword evidence="6 7" id="KW-0472">Membrane</keyword>
<dbReference type="Gene3D" id="1.20.1540.10">
    <property type="entry name" value="Rhomboid-like"/>
    <property type="match status" value="1"/>
</dbReference>
<dbReference type="InterPro" id="IPR022764">
    <property type="entry name" value="Peptidase_S54_rhomboid_dom"/>
</dbReference>
<feature type="transmembrane region" description="Helical" evidence="7">
    <location>
        <begin position="17"/>
        <end position="37"/>
    </location>
</feature>
<organism evidence="9 10">
    <name type="scientific">Flavisolibacter ginsengisoli DSM 18119</name>
    <dbReference type="NCBI Taxonomy" id="1121884"/>
    <lineage>
        <taxon>Bacteria</taxon>
        <taxon>Pseudomonadati</taxon>
        <taxon>Bacteroidota</taxon>
        <taxon>Chitinophagia</taxon>
        <taxon>Chitinophagales</taxon>
        <taxon>Chitinophagaceae</taxon>
        <taxon>Flavisolibacter</taxon>
    </lineage>
</organism>
<dbReference type="SUPFAM" id="SSF144091">
    <property type="entry name" value="Rhomboid-like"/>
    <property type="match status" value="1"/>
</dbReference>
<evidence type="ECO:0000256" key="4">
    <source>
        <dbReference type="ARBA" id="ARBA00022801"/>
    </source>
</evidence>
<evidence type="ECO:0000256" key="7">
    <source>
        <dbReference type="SAM" id="Phobius"/>
    </source>
</evidence>
<evidence type="ECO:0000313" key="9">
    <source>
        <dbReference type="EMBL" id="SHF88685.1"/>
    </source>
</evidence>
<dbReference type="AlphaFoldDB" id="A0A1M5FAV6"/>
<evidence type="ECO:0000313" key="10">
    <source>
        <dbReference type="Proteomes" id="UP000184048"/>
    </source>
</evidence>
<evidence type="ECO:0000259" key="8">
    <source>
        <dbReference type="Pfam" id="PF01694"/>
    </source>
</evidence>
<dbReference type="GO" id="GO:0006508">
    <property type="term" value="P:proteolysis"/>
    <property type="evidence" value="ECO:0007669"/>
    <property type="project" value="UniProtKB-KW"/>
</dbReference>
<dbReference type="PANTHER" id="PTHR43731:SF14">
    <property type="entry name" value="PRESENILIN-ASSOCIATED RHOMBOID-LIKE PROTEIN, MITOCHONDRIAL"/>
    <property type="match status" value="1"/>
</dbReference>
<gene>
    <name evidence="9" type="ORF">SAMN02745131_03768</name>
</gene>
<accession>A0A1M5FAV6</accession>
<dbReference type="RefSeq" id="WP_072836891.1">
    <property type="nucleotide sequence ID" value="NZ_FQUU01000022.1"/>
</dbReference>
<feature type="transmembrane region" description="Helical" evidence="7">
    <location>
        <begin position="127"/>
        <end position="148"/>
    </location>
</feature>
<dbReference type="InterPro" id="IPR050925">
    <property type="entry name" value="Rhomboid_protease_S54"/>
</dbReference>
<dbReference type="PANTHER" id="PTHR43731">
    <property type="entry name" value="RHOMBOID PROTEASE"/>
    <property type="match status" value="1"/>
</dbReference>
<feature type="transmembrane region" description="Helical" evidence="7">
    <location>
        <begin position="218"/>
        <end position="239"/>
    </location>
</feature>
<comment type="similarity">
    <text evidence="2">Belongs to the peptidase S54 family.</text>
</comment>
<keyword evidence="4" id="KW-0378">Hydrolase</keyword>
<feature type="transmembrane region" description="Helical" evidence="7">
    <location>
        <begin position="180"/>
        <end position="206"/>
    </location>
</feature>
<keyword evidence="3 7" id="KW-0812">Transmembrane</keyword>